<evidence type="ECO:0000256" key="5">
    <source>
        <dbReference type="SAM" id="Phobius"/>
    </source>
</evidence>
<evidence type="ECO:0000256" key="3">
    <source>
        <dbReference type="ARBA" id="ARBA00029447"/>
    </source>
</evidence>
<dbReference type="PROSITE" id="PS50111">
    <property type="entry name" value="CHEMOTAXIS_TRANSDUC_2"/>
    <property type="match status" value="1"/>
</dbReference>
<dbReference type="InterPro" id="IPR004089">
    <property type="entry name" value="MCPsignal_dom"/>
</dbReference>
<evidence type="ECO:0000313" key="8">
    <source>
        <dbReference type="EMBL" id="SDD05504.1"/>
    </source>
</evidence>
<dbReference type="SUPFAM" id="SSF103190">
    <property type="entry name" value="Sensory domain-like"/>
    <property type="match status" value="1"/>
</dbReference>
<dbReference type="PROSITE" id="PS50885">
    <property type="entry name" value="HAMP"/>
    <property type="match status" value="1"/>
</dbReference>
<keyword evidence="8" id="KW-0675">Receptor</keyword>
<name>A0A1G6RMC7_9BURK</name>
<dbReference type="InterPro" id="IPR003660">
    <property type="entry name" value="HAMP_dom"/>
</dbReference>
<dbReference type="Proteomes" id="UP000198781">
    <property type="component" value="Unassembled WGS sequence"/>
</dbReference>
<dbReference type="GO" id="GO:0004888">
    <property type="term" value="F:transmembrane signaling receptor activity"/>
    <property type="evidence" value="ECO:0007669"/>
    <property type="project" value="InterPro"/>
</dbReference>
<evidence type="ECO:0000256" key="2">
    <source>
        <dbReference type="ARBA" id="ARBA00022481"/>
    </source>
</evidence>
<dbReference type="SMART" id="SM00283">
    <property type="entry name" value="MA"/>
    <property type="match status" value="1"/>
</dbReference>
<dbReference type="Pfam" id="PF00015">
    <property type="entry name" value="MCPsignal"/>
    <property type="match status" value="1"/>
</dbReference>
<dbReference type="SUPFAM" id="SSF58104">
    <property type="entry name" value="Methyl-accepting chemotaxis protein (MCP) signaling domain"/>
    <property type="match status" value="1"/>
</dbReference>
<dbReference type="CDD" id="cd06225">
    <property type="entry name" value="HAMP"/>
    <property type="match status" value="1"/>
</dbReference>
<gene>
    <name evidence="8" type="ORF">SAMN05192589_104178</name>
</gene>
<dbReference type="SMART" id="SM00304">
    <property type="entry name" value="HAMP"/>
    <property type="match status" value="2"/>
</dbReference>
<dbReference type="GO" id="GO:0006935">
    <property type="term" value="P:chemotaxis"/>
    <property type="evidence" value="ECO:0007669"/>
    <property type="project" value="InterPro"/>
</dbReference>
<evidence type="ECO:0000259" key="6">
    <source>
        <dbReference type="PROSITE" id="PS50111"/>
    </source>
</evidence>
<dbReference type="InterPro" id="IPR033462">
    <property type="entry name" value="Cache_3-Cache_2"/>
</dbReference>
<keyword evidence="5" id="KW-0812">Transmembrane</keyword>
<reference evidence="8 9" key="1">
    <citation type="submission" date="2016-10" db="EMBL/GenBank/DDBJ databases">
        <authorList>
            <person name="de Groot N.N."/>
        </authorList>
    </citation>
    <scope>NUCLEOTIDE SEQUENCE [LARGE SCALE GENOMIC DNA]</scope>
    <source>
        <strain evidence="8 9">DSM 16619</strain>
    </source>
</reference>
<feature type="transmembrane region" description="Helical" evidence="5">
    <location>
        <begin position="372"/>
        <end position="392"/>
    </location>
</feature>
<dbReference type="Gene3D" id="1.10.287.950">
    <property type="entry name" value="Methyl-accepting chemotaxis protein"/>
    <property type="match status" value="1"/>
</dbReference>
<organism evidence="8 9">
    <name type="scientific">Paracidovorax valerianellae</name>
    <dbReference type="NCBI Taxonomy" id="187868"/>
    <lineage>
        <taxon>Bacteria</taxon>
        <taxon>Pseudomonadati</taxon>
        <taxon>Pseudomonadota</taxon>
        <taxon>Betaproteobacteria</taxon>
        <taxon>Burkholderiales</taxon>
        <taxon>Comamonadaceae</taxon>
        <taxon>Paracidovorax</taxon>
    </lineage>
</organism>
<proteinExistence type="inferred from homology"/>
<protein>
    <submittedName>
        <fullName evidence="8">Methyl-accepting chemotaxis protein-2, aspartate sensor receptor</fullName>
    </submittedName>
</protein>
<keyword evidence="9" id="KW-1185">Reference proteome</keyword>
<comment type="subcellular location">
    <subcellularLocation>
        <location evidence="1">Membrane</location>
    </subcellularLocation>
</comment>
<dbReference type="InterPro" id="IPR004090">
    <property type="entry name" value="Chemotax_Me-accpt_rcpt"/>
</dbReference>
<dbReference type="GO" id="GO:0005886">
    <property type="term" value="C:plasma membrane"/>
    <property type="evidence" value="ECO:0007669"/>
    <property type="project" value="TreeGrafter"/>
</dbReference>
<dbReference type="InterPro" id="IPR029151">
    <property type="entry name" value="Sensor-like_sf"/>
</dbReference>
<dbReference type="GO" id="GO:0007165">
    <property type="term" value="P:signal transduction"/>
    <property type="evidence" value="ECO:0007669"/>
    <property type="project" value="UniProtKB-KW"/>
</dbReference>
<keyword evidence="5" id="KW-0472">Membrane</keyword>
<evidence type="ECO:0000313" key="9">
    <source>
        <dbReference type="Proteomes" id="UP000198781"/>
    </source>
</evidence>
<dbReference type="EMBL" id="FMZC01000004">
    <property type="protein sequence ID" value="SDD05504.1"/>
    <property type="molecule type" value="Genomic_DNA"/>
</dbReference>
<dbReference type="CDD" id="cd11386">
    <property type="entry name" value="MCP_signal"/>
    <property type="match status" value="1"/>
</dbReference>
<feature type="domain" description="HAMP" evidence="7">
    <location>
        <begin position="394"/>
        <end position="446"/>
    </location>
</feature>
<dbReference type="Pfam" id="PF00672">
    <property type="entry name" value="HAMP"/>
    <property type="match status" value="1"/>
</dbReference>
<dbReference type="PRINTS" id="PR00260">
    <property type="entry name" value="CHEMTRNSDUCR"/>
</dbReference>
<feature type="domain" description="Methyl-accepting transducer" evidence="6">
    <location>
        <begin position="451"/>
        <end position="680"/>
    </location>
</feature>
<feature type="transmembrane region" description="Helical" evidence="5">
    <location>
        <begin position="70"/>
        <end position="92"/>
    </location>
</feature>
<evidence type="ECO:0000256" key="4">
    <source>
        <dbReference type="PROSITE-ProRule" id="PRU00284"/>
    </source>
</evidence>
<dbReference type="InterPro" id="IPR051310">
    <property type="entry name" value="MCP_chemotaxis"/>
</dbReference>
<accession>A0A1G6RMC7</accession>
<dbReference type="AlphaFoldDB" id="A0A1G6RMC7"/>
<sequence length="711" mass="74436">MLGPVNARMGGISALKGIPLKECLYLAGVTVAYDEGALIRSPPLVPAPFETVQGLAMTPSVRTRSVARRVTLLAIGLVALALVAVSIAISVITNKATRSQIAEGVRDAVDAVTQSLNAVDEANRELVRRSALSFQRAFDPGMQLNEDTGQLSSFGIAVNDDYGTVDKFTQDTGGVATVFARKGDDFIRITTSVKNEKGERAQGTLLDRASPAYAAMLAGQPYTGRTMLFGKPYMAHYAPVKDAAGKVIAILFVGNDLTAFQEQMQKQVAGTKFYEHGGMYVIDPRRSPQDALFVVHPTARGKKVLEAYPQAGDFLATLGGGGEGVIDKALALLPDQGAAPWALRMKTGSGWYVVAEVSDDEALAGQRRAMGGVWLVMALAVAVVGAGIFAMVRRGVSEPLRELTSAVTLVAQGDLTQAFETRRTDEMGALVREVEGMRQRYLQVLQQVRTAVDSITTASAEIATGNQDLSVRTENAANSLAQTAQSMEQLTGTVRQSADAARQANQLAGSAAEVAQRGGRVVGEVVSTMADIDASSRKIADIIGVIDGIAFQTNILALNAAVEAARAGEQGRGFAVVASEVRSLAGRSAEAAREIKALIGNSVARVETGKQLVEDAGRTMGEIVGSVQRVGDIIGEITAAASEQSDGIGTVNTAVNQLDQMTQQNAALVEESAAAAQSLRDQAAQLAGAVQVFRLTGAQPAPAARPALAAG</sequence>
<keyword evidence="2" id="KW-0488">Methylation</keyword>
<keyword evidence="5" id="KW-1133">Transmembrane helix</keyword>
<evidence type="ECO:0000259" key="7">
    <source>
        <dbReference type="PROSITE" id="PS50885"/>
    </source>
</evidence>
<dbReference type="FunFam" id="1.10.287.950:FF:000001">
    <property type="entry name" value="Methyl-accepting chemotaxis sensory transducer"/>
    <property type="match status" value="1"/>
</dbReference>
<dbReference type="Pfam" id="PF17201">
    <property type="entry name" value="Cache_3-Cache_2"/>
    <property type="match status" value="1"/>
</dbReference>
<dbReference type="PANTHER" id="PTHR43531">
    <property type="entry name" value="PROTEIN ICFG"/>
    <property type="match status" value="1"/>
</dbReference>
<comment type="similarity">
    <text evidence="3">Belongs to the methyl-accepting chemotaxis (MCP) protein family.</text>
</comment>
<evidence type="ECO:0000256" key="1">
    <source>
        <dbReference type="ARBA" id="ARBA00004370"/>
    </source>
</evidence>
<dbReference type="STRING" id="187868.SAMN05192589_104178"/>
<keyword evidence="4" id="KW-0807">Transducer</keyword>
<dbReference type="PANTHER" id="PTHR43531:SF14">
    <property type="entry name" value="METHYL-ACCEPTING CHEMOTAXIS PROTEIN I-RELATED"/>
    <property type="match status" value="1"/>
</dbReference>